<feature type="compositionally biased region" description="Polar residues" evidence="3">
    <location>
        <begin position="174"/>
        <end position="191"/>
    </location>
</feature>
<dbReference type="PROSITE" id="PS50222">
    <property type="entry name" value="EF_HAND_2"/>
    <property type="match status" value="1"/>
</dbReference>
<feature type="signal peptide" evidence="4">
    <location>
        <begin position="1"/>
        <end position="24"/>
    </location>
</feature>
<evidence type="ECO:0000256" key="3">
    <source>
        <dbReference type="SAM" id="MobiDB-lite"/>
    </source>
</evidence>
<dbReference type="SUPFAM" id="SSF47473">
    <property type="entry name" value="EF-hand"/>
    <property type="match status" value="2"/>
</dbReference>
<proteinExistence type="predicted"/>
<keyword evidence="1" id="KW-0479">Metal-binding</keyword>
<feature type="chain" id="PRO_5032898640" description="EF-hand domain-containing protein" evidence="4">
    <location>
        <begin position="25"/>
        <end position="201"/>
    </location>
</feature>
<dbReference type="PANTHER" id="PTHR10827">
    <property type="entry name" value="RETICULOCALBIN"/>
    <property type="match status" value="1"/>
</dbReference>
<dbReference type="GO" id="GO:0005509">
    <property type="term" value="F:calcium ion binding"/>
    <property type="evidence" value="ECO:0007669"/>
    <property type="project" value="InterPro"/>
</dbReference>
<name>A0A840HRU0_9SPHN</name>
<dbReference type="InterPro" id="IPR011992">
    <property type="entry name" value="EF-hand-dom_pair"/>
</dbReference>
<dbReference type="InterPro" id="IPR002048">
    <property type="entry name" value="EF_hand_dom"/>
</dbReference>
<keyword evidence="4" id="KW-0732">Signal</keyword>
<keyword evidence="2" id="KW-0677">Repeat</keyword>
<evidence type="ECO:0000256" key="2">
    <source>
        <dbReference type="ARBA" id="ARBA00022737"/>
    </source>
</evidence>
<feature type="region of interest" description="Disordered" evidence="3">
    <location>
        <begin position="165"/>
        <end position="201"/>
    </location>
</feature>
<feature type="compositionally biased region" description="Basic and acidic residues" evidence="3">
    <location>
        <begin position="100"/>
        <end position="114"/>
    </location>
</feature>
<dbReference type="CDD" id="cd00051">
    <property type="entry name" value="EFh"/>
    <property type="match status" value="1"/>
</dbReference>
<evidence type="ECO:0000256" key="4">
    <source>
        <dbReference type="SAM" id="SignalP"/>
    </source>
</evidence>
<evidence type="ECO:0000313" key="7">
    <source>
        <dbReference type="Proteomes" id="UP000575068"/>
    </source>
</evidence>
<evidence type="ECO:0000313" key="6">
    <source>
        <dbReference type="EMBL" id="MBB4640665.1"/>
    </source>
</evidence>
<feature type="compositionally biased region" description="Gly residues" evidence="3">
    <location>
        <begin position="115"/>
        <end position="129"/>
    </location>
</feature>
<feature type="region of interest" description="Disordered" evidence="3">
    <location>
        <begin position="85"/>
        <end position="137"/>
    </location>
</feature>
<organism evidence="6 7">
    <name type="scientific">Rhizorhapis suberifaciens</name>
    <name type="common">corky root of lettuce</name>
    <dbReference type="NCBI Taxonomy" id="13656"/>
    <lineage>
        <taxon>Bacteria</taxon>
        <taxon>Pseudomonadati</taxon>
        <taxon>Pseudomonadota</taxon>
        <taxon>Alphaproteobacteria</taxon>
        <taxon>Sphingomonadales</taxon>
        <taxon>Sphingomonadaceae</taxon>
        <taxon>Rhizorhapis</taxon>
    </lineage>
</organism>
<dbReference type="AlphaFoldDB" id="A0A840HRU0"/>
<dbReference type="PROSITE" id="PS00018">
    <property type="entry name" value="EF_HAND_1"/>
    <property type="match status" value="1"/>
</dbReference>
<dbReference type="SMART" id="SM00054">
    <property type="entry name" value="EFh"/>
    <property type="match status" value="3"/>
</dbReference>
<dbReference type="InterPro" id="IPR018247">
    <property type="entry name" value="EF_Hand_1_Ca_BS"/>
</dbReference>
<dbReference type="EMBL" id="JACHOV010000003">
    <property type="protein sequence ID" value="MBB4640665.1"/>
    <property type="molecule type" value="Genomic_DNA"/>
</dbReference>
<feature type="compositionally biased region" description="Basic and acidic residues" evidence="3">
    <location>
        <begin position="192"/>
        <end position="201"/>
    </location>
</feature>
<dbReference type="Proteomes" id="UP000575068">
    <property type="component" value="Unassembled WGS sequence"/>
</dbReference>
<keyword evidence="7" id="KW-1185">Reference proteome</keyword>
<dbReference type="Gene3D" id="1.10.238.10">
    <property type="entry name" value="EF-hand"/>
    <property type="match status" value="3"/>
</dbReference>
<dbReference type="PANTHER" id="PTHR10827:SF98">
    <property type="entry name" value="45 KDA CALCIUM-BINDING PROTEIN"/>
    <property type="match status" value="1"/>
</dbReference>
<accession>A0A840HRU0</accession>
<reference evidence="6 7" key="1">
    <citation type="submission" date="2020-08" db="EMBL/GenBank/DDBJ databases">
        <title>Genomic Encyclopedia of Type Strains, Phase IV (KMG-IV): sequencing the most valuable type-strain genomes for metagenomic binning, comparative biology and taxonomic classification.</title>
        <authorList>
            <person name="Goeker M."/>
        </authorList>
    </citation>
    <scope>NUCLEOTIDE SEQUENCE [LARGE SCALE GENOMIC DNA]</scope>
    <source>
        <strain evidence="6 7">DSM 7465</strain>
    </source>
</reference>
<sequence>MKKTWLIGSATLGGLVLASGLALAAPQGKHFGADANGDGNITRAELSASLEKRFAQFDKNGDGKVTQEERDASRQARFDKHFAAMDKDNNGQISKAEMQAAHEARKDRRNERHGAGGPDGKGSHGGGHWGMRHGGMHGGRMAMTDANKDGVVTKAEFQANALEMFDRSDANKDGTVTQAERQAARQSMKQQMQERAKTPSN</sequence>
<evidence type="ECO:0000256" key="1">
    <source>
        <dbReference type="ARBA" id="ARBA00022723"/>
    </source>
</evidence>
<comment type="caution">
    <text evidence="6">The sequence shown here is derived from an EMBL/GenBank/DDBJ whole genome shotgun (WGS) entry which is preliminary data.</text>
</comment>
<protein>
    <recommendedName>
        <fullName evidence="5">EF-hand domain-containing protein</fullName>
    </recommendedName>
</protein>
<dbReference type="Pfam" id="PF13202">
    <property type="entry name" value="EF-hand_5"/>
    <property type="match status" value="4"/>
</dbReference>
<gene>
    <name evidence="6" type="ORF">HNQ99_000958</name>
</gene>
<evidence type="ECO:0000259" key="5">
    <source>
        <dbReference type="PROSITE" id="PS50222"/>
    </source>
</evidence>
<feature type="domain" description="EF-hand" evidence="5">
    <location>
        <begin position="73"/>
        <end position="108"/>
    </location>
</feature>
<dbReference type="RefSeq" id="WP_221232577.1">
    <property type="nucleotide sequence ID" value="NZ_JACHOV010000003.1"/>
</dbReference>